<dbReference type="AlphaFoldDB" id="A0A2C9JZM9"/>
<evidence type="ECO:0000256" key="1">
    <source>
        <dbReference type="SAM" id="MobiDB-lite"/>
    </source>
</evidence>
<dbReference type="Proteomes" id="UP000076420">
    <property type="component" value="Unassembled WGS sequence"/>
</dbReference>
<feature type="region of interest" description="Disordered" evidence="1">
    <location>
        <begin position="339"/>
        <end position="380"/>
    </location>
</feature>
<reference evidence="2" key="1">
    <citation type="submission" date="2020-05" db="UniProtKB">
        <authorList>
            <consortium name="EnsemblMetazoa"/>
        </authorList>
    </citation>
    <scope>IDENTIFICATION</scope>
    <source>
        <strain evidence="2">BB02</strain>
    </source>
</reference>
<dbReference type="KEGG" id="bgt:106074291"/>
<feature type="compositionally biased region" description="Polar residues" evidence="1">
    <location>
        <begin position="348"/>
        <end position="370"/>
    </location>
</feature>
<accession>A0A2C9JZM9</accession>
<proteinExistence type="predicted"/>
<gene>
    <name evidence="2" type="primary">106074291</name>
</gene>
<dbReference type="OrthoDB" id="6158144at2759"/>
<sequence length="553" mass="62905">MDRNSKHIVVSGVSLTTLPEPLDSGLTERPWTSYTNRFPPSGHLKYRTRRLMERTSLESRKPKMSSFWGVTRDDGVDIGHSEYITRLTALRDSLIDQEQVYLAQALDRLRIHSLTNKNSTYRLRMISDDIIDKVQQPAPRKHMQTTVEKFRQMRIKPHRPSIFPIQGTQLLEQTSGRRGTIKDSGSMTSRSTKDNLPTDRSQKSSQAKLEESIQANLQRLLQPRSSIPNIGRKAIKQQENLEVKPKPLVNIRSRVHKHIGKHMINPSPAAKTHLSSTGVLSPDYQKMYAESPGLEPGYILLKDDTLDVDTIQGCTYDYYLVPPCSREAEDSNVLGLSEMEHSEHGRQNTKQTARNSKLKQTMSTLQASNTSDRRSEEKGDAVHLKNVISVVLPNNSYDDIAGPTFYSSDDDSVDLNYNTDKHGRSHSLNVVRSSDDLHLGSSFTSEHLYLPFRKHSRKIVTGNTHSPRAQENRNTVHEKKRSRDTPAVILSPATPDVGLTPPQRVRNSQKTSLERTTKQKEIRQRELQHLFEDVRELNMRTEQFTSKSMDTSA</sequence>
<evidence type="ECO:0000313" key="2">
    <source>
        <dbReference type="EnsemblMetazoa" id="BGLB010650-PD"/>
    </source>
</evidence>
<dbReference type="VEuPathDB" id="VectorBase:BGLB010650"/>
<feature type="region of interest" description="Disordered" evidence="1">
    <location>
        <begin position="165"/>
        <end position="207"/>
    </location>
</feature>
<dbReference type="VEuPathDB" id="VectorBase:BGLAX_027737"/>
<feature type="compositionally biased region" description="Basic and acidic residues" evidence="1">
    <location>
        <begin position="191"/>
        <end position="202"/>
    </location>
</feature>
<evidence type="ECO:0000313" key="3">
    <source>
        <dbReference type="Proteomes" id="UP000076420"/>
    </source>
</evidence>
<organism evidence="2 3">
    <name type="scientific">Biomphalaria glabrata</name>
    <name type="common">Bloodfluke planorb</name>
    <name type="synonym">Freshwater snail</name>
    <dbReference type="NCBI Taxonomy" id="6526"/>
    <lineage>
        <taxon>Eukaryota</taxon>
        <taxon>Metazoa</taxon>
        <taxon>Spiralia</taxon>
        <taxon>Lophotrochozoa</taxon>
        <taxon>Mollusca</taxon>
        <taxon>Gastropoda</taxon>
        <taxon>Heterobranchia</taxon>
        <taxon>Euthyneura</taxon>
        <taxon>Panpulmonata</taxon>
        <taxon>Hygrophila</taxon>
        <taxon>Lymnaeoidea</taxon>
        <taxon>Planorbidae</taxon>
        <taxon>Biomphalaria</taxon>
    </lineage>
</organism>
<name>A0A2C9JZM9_BIOGL</name>
<dbReference type="EnsemblMetazoa" id="BGLB010650-RD">
    <property type="protein sequence ID" value="BGLB010650-PD"/>
    <property type="gene ID" value="BGLB010650"/>
</dbReference>
<feature type="compositionally biased region" description="Basic and acidic residues" evidence="1">
    <location>
        <begin position="371"/>
        <end position="380"/>
    </location>
</feature>
<feature type="compositionally biased region" description="Basic and acidic residues" evidence="1">
    <location>
        <begin position="468"/>
        <end position="484"/>
    </location>
</feature>
<feature type="region of interest" description="Disordered" evidence="1">
    <location>
        <begin position="462"/>
        <end position="520"/>
    </location>
</feature>
<protein>
    <submittedName>
        <fullName evidence="2">Uncharacterized protein</fullName>
    </submittedName>
</protein>
<feature type="compositionally biased region" description="Polar residues" evidence="1">
    <location>
        <begin position="166"/>
        <end position="190"/>
    </location>
</feature>